<evidence type="ECO:0000313" key="1">
    <source>
        <dbReference type="EMBL" id="EKE27647.1"/>
    </source>
</evidence>
<name>K2G0J7_9BACT</name>
<gene>
    <name evidence="1" type="ORF">ACD_3C00182G0008</name>
</gene>
<reference evidence="1" key="1">
    <citation type="journal article" date="2012" name="Science">
        <title>Fermentation, hydrogen, and sulfur metabolism in multiple uncultivated bacterial phyla.</title>
        <authorList>
            <person name="Wrighton K.C."/>
            <person name="Thomas B.C."/>
            <person name="Sharon I."/>
            <person name="Miller C.S."/>
            <person name="Castelle C.J."/>
            <person name="VerBerkmoes N.C."/>
            <person name="Wilkins M.J."/>
            <person name="Hettich R.L."/>
            <person name="Lipton M.S."/>
            <person name="Williams K.H."/>
            <person name="Long P.E."/>
            <person name="Banfield J.F."/>
        </authorList>
    </citation>
    <scope>NUCLEOTIDE SEQUENCE [LARGE SCALE GENOMIC DNA]</scope>
</reference>
<dbReference type="EMBL" id="AMFJ01000456">
    <property type="protein sequence ID" value="EKE27647.1"/>
    <property type="molecule type" value="Genomic_DNA"/>
</dbReference>
<sequence length="56" mass="6707">MIADCNWKGYEIWNIRNIDEWVSGRALWEAIVNITKILISRENQILDEWCPWSNKA</sequence>
<protein>
    <submittedName>
        <fullName evidence="1">Uncharacterized protein</fullName>
    </submittedName>
</protein>
<accession>K2G0J7</accession>
<proteinExistence type="predicted"/>
<organism evidence="1">
    <name type="scientific">uncultured bacterium</name>
    <name type="common">gcode 4</name>
    <dbReference type="NCBI Taxonomy" id="1234023"/>
    <lineage>
        <taxon>Bacteria</taxon>
        <taxon>environmental samples</taxon>
    </lineage>
</organism>
<dbReference type="AlphaFoldDB" id="K2G0J7"/>
<comment type="caution">
    <text evidence="1">The sequence shown here is derived from an EMBL/GenBank/DDBJ whole genome shotgun (WGS) entry which is preliminary data.</text>
</comment>